<proteinExistence type="predicted"/>
<evidence type="ECO:0000259" key="2">
    <source>
        <dbReference type="Pfam" id="PF20231"/>
    </source>
</evidence>
<sequence length="868" mass="99598">MSFRAQETPVASRTRRDKSCIESGDEFDTTPAHPVNSTPPTTPRYIQEMNVNPDFFKYIKRLTTPQRVEIAARQLYGNHRFTFAKFIDAWASQPNSPNASSTDSRATELAKAVLASQPALEALADQLKTDDKARAYLMPVLTAQIRRELLSVQNIQGMGRFDVNQDPHTYDLANLKYRVWDALPVFLSFVLAIIDVKRKDNSNKANRDSFATQFLIIVSILSHFMCLIKSSIMNNALSLYLYTLGLKRRALGVLHGMGLLPVYSTIVGYSSSIANNAASIIKDVAKQHRKQLVIVWDNFDFTETVRYESLNKPSQHFSATTGLMIHSQHIPVEGIRLSEFKNEIPLDPYYIYAAPGNQADHIHHKSRLYFFFEAIRYTHPHVIEKIFESNPELKPTFPHFTCLAPNQTVRYEMGPIMENENSISGTLAVMNHIMLQVLGYDIEDPEFGQYIQLTYGDQKTVSLVQSVQRMRKYSEHVYERFESFLAIPGLFHYKMNFIDLIFSHFSGSDKQQQCSSSIKHNEHHMGIAKGNDIPFHHKEQVLLRCFDARVLAMLYDQLQNSTQIDTTDVDAVEEYLEKLTPHELLDMLNTMTEDTFSQEALRAFDPKDPCVDQTHKVLCQFLDVMMTYREFKHSIKFGDIEFIRRLMPRIALIFAGSKKTKYCNITLYMTWLLETDATSDTLKHTILANGLVNTSGRKDGFYEIDRLNEFTNYRLRLLMKSRSSNEELKDLFRRIALSSAYMSVLKEDLEALCGENTNSTHQPKDISEDIYQLAHHLHSEGVVRRIQSGRKCDLVVSNLIEQGLNVIDDRVSKFNDQFVMYEDEDDYFDGYSTETQPSQTPKLELDDFSEIAKVDELATLAELALTRS</sequence>
<dbReference type="InterPro" id="IPR046496">
    <property type="entry name" value="DUF6589"/>
</dbReference>
<comment type="caution">
    <text evidence="3">The sequence shown here is derived from an EMBL/GenBank/DDBJ whole genome shotgun (WGS) entry which is preliminary data.</text>
</comment>
<organism evidence="3 4">
    <name type="scientific">Ascosphaera apis ARSEF 7405</name>
    <dbReference type="NCBI Taxonomy" id="392613"/>
    <lineage>
        <taxon>Eukaryota</taxon>
        <taxon>Fungi</taxon>
        <taxon>Dikarya</taxon>
        <taxon>Ascomycota</taxon>
        <taxon>Pezizomycotina</taxon>
        <taxon>Eurotiomycetes</taxon>
        <taxon>Eurotiomycetidae</taxon>
        <taxon>Onygenales</taxon>
        <taxon>Ascosphaeraceae</taxon>
        <taxon>Ascosphaera</taxon>
    </lineage>
</organism>
<gene>
    <name evidence="3" type="ORF">AAP_00948</name>
</gene>
<dbReference type="Proteomes" id="UP000242877">
    <property type="component" value="Unassembled WGS sequence"/>
</dbReference>
<accession>A0A168C5S6</accession>
<dbReference type="OrthoDB" id="3919880at2759"/>
<dbReference type="AlphaFoldDB" id="A0A168C5S6"/>
<dbReference type="VEuPathDB" id="FungiDB:AAP_00948"/>
<keyword evidence="4" id="KW-1185">Reference proteome</keyword>
<dbReference type="EMBL" id="AZGZ01000003">
    <property type="protein sequence ID" value="KZZ96175.1"/>
    <property type="molecule type" value="Genomic_DNA"/>
</dbReference>
<reference evidence="3 4" key="1">
    <citation type="journal article" date="2016" name="Genome Biol. Evol.">
        <title>Divergent and convergent evolution of fungal pathogenicity.</title>
        <authorList>
            <person name="Shang Y."/>
            <person name="Xiao G."/>
            <person name="Zheng P."/>
            <person name="Cen K."/>
            <person name="Zhan S."/>
            <person name="Wang C."/>
        </authorList>
    </citation>
    <scope>NUCLEOTIDE SEQUENCE [LARGE SCALE GENOMIC DNA]</scope>
    <source>
        <strain evidence="3 4">ARSEF 7405</strain>
    </source>
</reference>
<evidence type="ECO:0000256" key="1">
    <source>
        <dbReference type="SAM" id="MobiDB-lite"/>
    </source>
</evidence>
<evidence type="ECO:0000313" key="4">
    <source>
        <dbReference type="Proteomes" id="UP000242877"/>
    </source>
</evidence>
<evidence type="ECO:0000313" key="3">
    <source>
        <dbReference type="EMBL" id="KZZ96175.1"/>
    </source>
</evidence>
<feature type="domain" description="DUF6589" evidence="2">
    <location>
        <begin position="359"/>
        <end position="761"/>
    </location>
</feature>
<protein>
    <recommendedName>
        <fullName evidence="2">DUF6589 domain-containing protein</fullName>
    </recommendedName>
</protein>
<feature type="region of interest" description="Disordered" evidence="1">
    <location>
        <begin position="1"/>
        <end position="46"/>
    </location>
</feature>
<dbReference type="Pfam" id="PF20231">
    <property type="entry name" value="DUF6589"/>
    <property type="match status" value="1"/>
</dbReference>
<name>A0A168C5S6_9EURO</name>